<keyword evidence="3" id="KW-0489">Methyltransferase</keyword>
<dbReference type="RefSeq" id="WP_369172966.1">
    <property type="nucleotide sequence ID" value="NZ_CP163439.1"/>
</dbReference>
<dbReference type="GO" id="GO:0032259">
    <property type="term" value="P:methylation"/>
    <property type="evidence" value="ECO:0007669"/>
    <property type="project" value="UniProtKB-KW"/>
</dbReference>
<accession>A0AB39Q7Z2</accession>
<dbReference type="InterPro" id="IPR029063">
    <property type="entry name" value="SAM-dependent_MTases_sf"/>
</dbReference>
<dbReference type="PANTHER" id="PTHR44068">
    <property type="entry name" value="ZGC:194242"/>
    <property type="match status" value="1"/>
</dbReference>
<dbReference type="EC" id="2.1.1.-" evidence="3"/>
<evidence type="ECO:0000313" key="3">
    <source>
        <dbReference type="EMBL" id="XDQ38268.1"/>
    </source>
</evidence>
<dbReference type="AlphaFoldDB" id="A0AB39Q7Z2"/>
<evidence type="ECO:0000256" key="1">
    <source>
        <dbReference type="ARBA" id="ARBA00022679"/>
    </source>
</evidence>
<keyword evidence="1 3" id="KW-0808">Transferase</keyword>
<dbReference type="EMBL" id="CP163439">
    <property type="protein sequence ID" value="XDQ38268.1"/>
    <property type="molecule type" value="Genomic_DNA"/>
</dbReference>
<sequence>MLEAVKQFGKLVRMITTGDPVERTRRLYQFMPPSFEFVERTTTYCNFGYWNDGCTSLDEAAEVMATKLADAAGIQSGDTVLDLGFGYGDQDFSWLRERRPKKIHGLNITPHQIEHARRRATEEGVADQLDFQQGSATDIPFPDNTFDRVVALESAFHFYPRSDFFKEAFRVLRPGGVLAVADVLPMHDDVVRKELKSRALSWILLSYDEANWYTADTYTKQLGEVGFEQARVDSIRDRVWEQYRRFMVNRLASPSYKAKVSSTSYKGMVRNWSDQDLLKKELAGIDYVMAVAHKPAE</sequence>
<dbReference type="SUPFAM" id="SSF53335">
    <property type="entry name" value="S-adenosyl-L-methionine-dependent methyltransferases"/>
    <property type="match status" value="1"/>
</dbReference>
<proteinExistence type="predicted"/>
<name>A0AB39Q7Z2_9ACTN</name>
<organism evidence="3">
    <name type="scientific">Streptomyces sp. R28</name>
    <dbReference type="NCBI Taxonomy" id="3238628"/>
    <lineage>
        <taxon>Bacteria</taxon>
        <taxon>Bacillati</taxon>
        <taxon>Actinomycetota</taxon>
        <taxon>Actinomycetes</taxon>
        <taxon>Kitasatosporales</taxon>
        <taxon>Streptomycetaceae</taxon>
        <taxon>Streptomyces</taxon>
    </lineage>
</organism>
<dbReference type="CDD" id="cd02440">
    <property type="entry name" value="AdoMet_MTases"/>
    <property type="match status" value="1"/>
</dbReference>
<dbReference type="Pfam" id="PF08241">
    <property type="entry name" value="Methyltransf_11"/>
    <property type="match status" value="1"/>
</dbReference>
<reference evidence="3" key="1">
    <citation type="submission" date="2024-07" db="EMBL/GenBank/DDBJ databases">
        <authorList>
            <person name="Yu S.T."/>
        </authorList>
    </citation>
    <scope>NUCLEOTIDE SEQUENCE</scope>
    <source>
        <strain evidence="3">R28</strain>
    </source>
</reference>
<dbReference type="Gene3D" id="3.40.50.150">
    <property type="entry name" value="Vaccinia Virus protein VP39"/>
    <property type="match status" value="1"/>
</dbReference>
<protein>
    <submittedName>
        <fullName evidence="3">Cyclopropane-fatty-acyl-phospholipid synthase family protein</fullName>
        <ecNumber evidence="3">2.1.1.-</ecNumber>
    </submittedName>
</protein>
<gene>
    <name evidence="3" type="ORF">AB5J49_35640</name>
</gene>
<dbReference type="InterPro" id="IPR013216">
    <property type="entry name" value="Methyltransf_11"/>
</dbReference>
<dbReference type="GO" id="GO:0008757">
    <property type="term" value="F:S-adenosylmethionine-dependent methyltransferase activity"/>
    <property type="evidence" value="ECO:0007669"/>
    <property type="project" value="InterPro"/>
</dbReference>
<feature type="domain" description="Methyltransferase type 11" evidence="2">
    <location>
        <begin position="81"/>
        <end position="179"/>
    </location>
</feature>
<dbReference type="PANTHER" id="PTHR44068:SF11">
    <property type="entry name" value="GERANYL DIPHOSPHATE 2-C-METHYLTRANSFERASE"/>
    <property type="match status" value="1"/>
</dbReference>
<evidence type="ECO:0000259" key="2">
    <source>
        <dbReference type="Pfam" id="PF08241"/>
    </source>
</evidence>
<dbReference type="InterPro" id="IPR050447">
    <property type="entry name" value="Erg6_SMT_methyltransf"/>
</dbReference>